<evidence type="ECO:0000256" key="5">
    <source>
        <dbReference type="ARBA" id="ARBA00022490"/>
    </source>
</evidence>
<dbReference type="STRING" id="388950.GCA_001611675_04032"/>
<dbReference type="EMBL" id="FPCA01000001">
    <property type="protein sequence ID" value="SFU45852.1"/>
    <property type="molecule type" value="Genomic_DNA"/>
</dbReference>
<evidence type="ECO:0000256" key="2">
    <source>
        <dbReference type="ARBA" id="ARBA00009667"/>
    </source>
</evidence>
<dbReference type="PANTHER" id="PTHR21235">
    <property type="entry name" value="IMIDAZOLE GLYCEROL PHOSPHATE SYNTHASE SUBUNIT HISF/H IGP SYNTHASE SUBUNIT HISF/H"/>
    <property type="match status" value="1"/>
</dbReference>
<dbReference type="SUPFAM" id="SSF51366">
    <property type="entry name" value="Ribulose-phoshate binding barrel"/>
    <property type="match status" value="1"/>
</dbReference>
<dbReference type="InterPro" id="IPR050064">
    <property type="entry name" value="IGPS_HisA/HisF"/>
</dbReference>
<evidence type="ECO:0000256" key="7">
    <source>
        <dbReference type="ARBA" id="ARBA00023102"/>
    </source>
</evidence>
<gene>
    <name evidence="13" type="ORF">SAMN04487941_0895</name>
</gene>
<dbReference type="Gene3D" id="3.20.20.70">
    <property type="entry name" value="Aldolase class I"/>
    <property type="match status" value="1"/>
</dbReference>
<dbReference type="InterPro" id="IPR004651">
    <property type="entry name" value="HisF"/>
</dbReference>
<keyword evidence="8" id="KW-0456">Lyase</keyword>
<sequence length="254" mass="27858">MLRKRIIPCLLLKEEGLVKTVKFKQEKYIGDPINALKIFNEKEVDELVFLDISATERKEEPHYDLLSEIASECFMPLAYGGGIHKIEQISKILSLGFEKVVINTAAVDNPDLIKEAAQVFGSSTIVVSIDVKKNLFGKYQVYTKRGTYNTKLDPVKHAANVENLGAGEVMLNSIDRDGTMSGYDIALIAKVSNHVSIPIIASGGAGNLQHFYEALTLGKASAAAAGSFFVFHGKNRAVLINYPSEADFSQSQIF</sequence>
<evidence type="ECO:0000256" key="12">
    <source>
        <dbReference type="RuleBase" id="RU003657"/>
    </source>
</evidence>
<evidence type="ECO:0000256" key="8">
    <source>
        <dbReference type="ARBA" id="ARBA00023239"/>
    </source>
</evidence>
<evidence type="ECO:0000256" key="3">
    <source>
        <dbReference type="ARBA" id="ARBA00011152"/>
    </source>
</evidence>
<dbReference type="PANTHER" id="PTHR21235:SF2">
    <property type="entry name" value="IMIDAZOLE GLYCEROL PHOSPHATE SYNTHASE HISHF"/>
    <property type="match status" value="1"/>
</dbReference>
<evidence type="ECO:0000256" key="10">
    <source>
        <dbReference type="ARBA" id="ARBA00030264"/>
    </source>
</evidence>
<name>A0A1I7GBK6_9BACT</name>
<dbReference type="Pfam" id="PF00977">
    <property type="entry name" value="His_biosynth"/>
    <property type="match status" value="1"/>
</dbReference>
<accession>A0A1I7GBK6</accession>
<dbReference type="GO" id="GO:0000105">
    <property type="term" value="P:L-histidine biosynthetic process"/>
    <property type="evidence" value="ECO:0007669"/>
    <property type="project" value="UniProtKB-UniPathway"/>
</dbReference>
<comment type="function">
    <text evidence="9">IGPS catalyzes the conversion of PRFAR and glutamine to IGP, AICAR and glutamate. The HisF subunit catalyzes the cyclization activity that produces IGP and AICAR from PRFAR using the ammonia provided by the HisH subunit.</text>
</comment>
<comment type="pathway">
    <text evidence="1">Amino-acid biosynthesis; L-histidine biosynthesis; L-histidine from 5-phospho-alpha-D-ribose 1-diphosphate: step 5/9.</text>
</comment>
<dbReference type="Proteomes" id="UP000182491">
    <property type="component" value="Unassembled WGS sequence"/>
</dbReference>
<dbReference type="AlphaFoldDB" id="A0A1I7GBK6"/>
<proteinExistence type="inferred from homology"/>
<dbReference type="InterPro" id="IPR011060">
    <property type="entry name" value="RibuloseP-bd_barrel"/>
</dbReference>
<dbReference type="EC" id="4.3.2.10" evidence="4"/>
<dbReference type="UniPathway" id="UPA00031">
    <property type="reaction ID" value="UER00010"/>
</dbReference>
<dbReference type="GO" id="GO:0000107">
    <property type="term" value="F:imidazoleglycerol-phosphate synthase activity"/>
    <property type="evidence" value="ECO:0007669"/>
    <property type="project" value="InterPro"/>
</dbReference>
<evidence type="ECO:0000256" key="6">
    <source>
        <dbReference type="ARBA" id="ARBA00022605"/>
    </source>
</evidence>
<dbReference type="OrthoDB" id="9781903at2"/>
<keyword evidence="14" id="KW-1185">Reference proteome</keyword>
<evidence type="ECO:0000256" key="4">
    <source>
        <dbReference type="ARBA" id="ARBA00012809"/>
    </source>
</evidence>
<dbReference type="NCBIfam" id="NF038364">
    <property type="entry name" value="AglZ_HisF2_fam"/>
    <property type="match status" value="1"/>
</dbReference>
<dbReference type="InterPro" id="IPR020021">
    <property type="entry name" value="Glycosyl_amidation-assoc_WbuZ"/>
</dbReference>
<protein>
    <recommendedName>
        <fullName evidence="4">imidazole glycerol-phosphate synthase</fullName>
        <ecNumber evidence="4">4.3.2.10</ecNumber>
    </recommendedName>
    <alternativeName>
        <fullName evidence="10">IGP synthase cyclase subunit</fullName>
    </alternativeName>
</protein>
<dbReference type="InterPro" id="IPR006062">
    <property type="entry name" value="His_biosynth"/>
</dbReference>
<comment type="similarity">
    <text evidence="2 12">Belongs to the HisA/HisF family.</text>
</comment>
<evidence type="ECO:0000256" key="11">
    <source>
        <dbReference type="ARBA" id="ARBA00047838"/>
    </source>
</evidence>
<dbReference type="InterPro" id="IPR013785">
    <property type="entry name" value="Aldolase_TIM"/>
</dbReference>
<dbReference type="NCBIfam" id="TIGR03572">
    <property type="entry name" value="WbuZ"/>
    <property type="match status" value="1"/>
</dbReference>
<organism evidence="13 14">
    <name type="scientific">Pontibacter akesuensis</name>
    <dbReference type="NCBI Taxonomy" id="388950"/>
    <lineage>
        <taxon>Bacteria</taxon>
        <taxon>Pseudomonadati</taxon>
        <taxon>Bacteroidota</taxon>
        <taxon>Cytophagia</taxon>
        <taxon>Cytophagales</taxon>
        <taxon>Hymenobacteraceae</taxon>
        <taxon>Pontibacter</taxon>
    </lineage>
</organism>
<reference evidence="14" key="1">
    <citation type="submission" date="2016-10" db="EMBL/GenBank/DDBJ databases">
        <authorList>
            <person name="Varghese N."/>
        </authorList>
    </citation>
    <scope>NUCLEOTIDE SEQUENCE [LARGE SCALE GENOMIC DNA]</scope>
    <source>
        <strain evidence="14">DSM 18820</strain>
    </source>
</reference>
<evidence type="ECO:0000313" key="13">
    <source>
        <dbReference type="EMBL" id="SFU45852.1"/>
    </source>
</evidence>
<keyword evidence="5" id="KW-0963">Cytoplasm</keyword>
<comment type="catalytic activity">
    <reaction evidence="11">
        <text>5-[(5-phospho-1-deoxy-D-ribulos-1-ylimino)methylamino]-1-(5-phospho-beta-D-ribosyl)imidazole-4-carboxamide + L-glutamine = D-erythro-1-(imidazol-4-yl)glycerol 3-phosphate + 5-amino-1-(5-phospho-beta-D-ribosyl)imidazole-4-carboxamide + L-glutamate + H(+)</text>
        <dbReference type="Rhea" id="RHEA:24793"/>
        <dbReference type="ChEBI" id="CHEBI:15378"/>
        <dbReference type="ChEBI" id="CHEBI:29985"/>
        <dbReference type="ChEBI" id="CHEBI:58278"/>
        <dbReference type="ChEBI" id="CHEBI:58359"/>
        <dbReference type="ChEBI" id="CHEBI:58475"/>
        <dbReference type="ChEBI" id="CHEBI:58525"/>
        <dbReference type="EC" id="4.3.2.10"/>
    </reaction>
</comment>
<dbReference type="GO" id="GO:0016833">
    <property type="term" value="F:oxo-acid-lyase activity"/>
    <property type="evidence" value="ECO:0007669"/>
    <property type="project" value="InterPro"/>
</dbReference>
<dbReference type="CDD" id="cd04731">
    <property type="entry name" value="HisF"/>
    <property type="match status" value="1"/>
</dbReference>
<keyword evidence="7 12" id="KW-0368">Histidine biosynthesis</keyword>
<evidence type="ECO:0000256" key="9">
    <source>
        <dbReference type="ARBA" id="ARBA00025475"/>
    </source>
</evidence>
<keyword evidence="6 12" id="KW-0028">Amino-acid biosynthesis</keyword>
<evidence type="ECO:0000313" key="14">
    <source>
        <dbReference type="Proteomes" id="UP000182491"/>
    </source>
</evidence>
<evidence type="ECO:0000256" key="1">
    <source>
        <dbReference type="ARBA" id="ARBA00005091"/>
    </source>
</evidence>
<comment type="subunit">
    <text evidence="3">Heterodimer of HisH and HisF.</text>
</comment>
<dbReference type="RefSeq" id="WP_068839837.1">
    <property type="nucleotide sequence ID" value="NZ_BMXC01000001.1"/>
</dbReference>